<dbReference type="OrthoDB" id="10265764at2759"/>
<feature type="region of interest" description="Disordered" evidence="1">
    <location>
        <begin position="1"/>
        <end position="26"/>
    </location>
</feature>
<evidence type="ECO:0000313" key="2">
    <source>
        <dbReference type="EMBL" id="KAF0974104.1"/>
    </source>
</evidence>
<dbReference type="VEuPathDB" id="AmoebaDB:NF0064580"/>
<evidence type="ECO:0000313" key="3">
    <source>
        <dbReference type="Proteomes" id="UP000444721"/>
    </source>
</evidence>
<dbReference type="InterPro" id="IPR032675">
    <property type="entry name" value="LRR_dom_sf"/>
</dbReference>
<accession>A0A6A5BJ90</accession>
<organism evidence="2 3">
    <name type="scientific">Naegleria fowleri</name>
    <name type="common">Brain eating amoeba</name>
    <dbReference type="NCBI Taxonomy" id="5763"/>
    <lineage>
        <taxon>Eukaryota</taxon>
        <taxon>Discoba</taxon>
        <taxon>Heterolobosea</taxon>
        <taxon>Tetramitia</taxon>
        <taxon>Eutetramitia</taxon>
        <taxon>Vahlkampfiidae</taxon>
        <taxon>Naegleria</taxon>
    </lineage>
</organism>
<keyword evidence="3" id="KW-1185">Reference proteome</keyword>
<dbReference type="GeneID" id="68113932"/>
<dbReference type="AlphaFoldDB" id="A0A6A5BJ90"/>
<feature type="region of interest" description="Disordered" evidence="1">
    <location>
        <begin position="158"/>
        <end position="189"/>
    </location>
</feature>
<name>A0A6A5BJ90_NAEFO</name>
<sequence length="917" mass="105527">MSHPHNHLHTTQSPPPPPPQPSNKQVSSFFKFFSQPSETDDDGLSTFYSSETSTSSASWDLFESLVGRKDQASNVHPPNFIDQLGKLPKSIVLKILNDFYILDLRNYFTIIVRMIYHKFRNNKNVNTLMMKLLFGKFKRDMSNTPSSALLDSPSSARQFIPTTTTTNQQQQQPQQPQSQQQLDQSSNSLNEQTSHSLDVQINENDSKNNFYTNGVVSILFKNFSLTIDQDFVNREQSKHKHYYQMILWLHHLDTFNFMFGTIDINYLEWKIPYPSIFDQNGSMHRDSLNNSFENSLNGQLVVGGAKSNRRFLIRSDEHYEHLHRTRVTTLIQDTLHLEKEEERKIPVMHSDLLFFIYLRGIKRCDIKINPSSEFSFDHITTRNRRGTNVLYLENISLEGSHSSEINNYIFNHLQSKECVKFLSLENYGISPDLTNSLMPLCSSLSKLHMTVFNSSSNLKSGLDQISKLKNLADLKLIISLNKNIPSPNTCDSLIEQLTPIPSSSQLNEEGIFRSLRRLHLEKDSSLVSSDKPLVKLFTALRREGKLEKLAIVKLPYSRAIHECLVGGGNHDHGFKELHTLEIIEPTCLETNLDFSNLISLVSLTLRCYPIVTNDSSPKSSSSVNLQCKMSQNQLDSLDLKGIHNLRDLLIGIASKNNVDQNEPQFLTSIMNHAFPLALTNHDESHLLLTCVETLNLSTTRIVKLDYLRHHVFNRLGFHNLKVLNLLHCHKHDSSVAPELVEELGKNCPHLITLKWSNFKKKKCFAHLFTYYKHQLKNLTLRHCVFDNSLWIAYLFLMTSIRKISLQTDSPFPDNFIQSIAPLFPTTTQTSTTSDYSEISDIYSKSTVYTVFRDCTNLEYLKIETPKFMDGQLMKDLFAKKSKYLTQLKFIVKDKDQIDMYHELVKELQNRFPLKSKI</sequence>
<dbReference type="Proteomes" id="UP000444721">
    <property type="component" value="Unassembled WGS sequence"/>
</dbReference>
<dbReference type="EMBL" id="VFQX01000053">
    <property type="protein sequence ID" value="KAF0974104.1"/>
    <property type="molecule type" value="Genomic_DNA"/>
</dbReference>
<dbReference type="VEuPathDB" id="AmoebaDB:FDP41_006714"/>
<reference evidence="2 3" key="1">
    <citation type="journal article" date="2019" name="Sci. Rep.">
        <title>Nanopore sequencing improves the draft genome of the human pathogenic amoeba Naegleria fowleri.</title>
        <authorList>
            <person name="Liechti N."/>
            <person name="Schurch N."/>
            <person name="Bruggmann R."/>
            <person name="Wittwer M."/>
        </authorList>
    </citation>
    <scope>NUCLEOTIDE SEQUENCE [LARGE SCALE GENOMIC DNA]</scope>
    <source>
        <strain evidence="2 3">ATCC 30894</strain>
    </source>
</reference>
<evidence type="ECO:0000256" key="1">
    <source>
        <dbReference type="SAM" id="MobiDB-lite"/>
    </source>
</evidence>
<gene>
    <name evidence="2" type="ORF">FDP41_006714</name>
</gene>
<comment type="caution">
    <text evidence="2">The sequence shown here is derived from an EMBL/GenBank/DDBJ whole genome shotgun (WGS) entry which is preliminary data.</text>
</comment>
<dbReference type="VEuPathDB" id="AmoebaDB:NfTy_074760"/>
<protein>
    <submittedName>
        <fullName evidence="2">Uncharacterized protein</fullName>
    </submittedName>
</protein>
<proteinExistence type="predicted"/>
<dbReference type="RefSeq" id="XP_044558817.1">
    <property type="nucleotide sequence ID" value="XM_044710379.1"/>
</dbReference>
<dbReference type="OMA" id="KHYYQMI"/>
<dbReference type="Gene3D" id="3.80.10.10">
    <property type="entry name" value="Ribonuclease Inhibitor"/>
    <property type="match status" value="1"/>
</dbReference>